<feature type="domain" description="NERD" evidence="1">
    <location>
        <begin position="42"/>
        <end position="159"/>
    </location>
</feature>
<keyword evidence="3" id="KW-1185">Reference proteome</keyword>
<evidence type="ECO:0000313" key="3">
    <source>
        <dbReference type="Proteomes" id="UP000265725"/>
    </source>
</evidence>
<reference evidence="3" key="1">
    <citation type="submission" date="2018-09" db="EMBL/GenBank/DDBJ databases">
        <authorList>
            <person name="Zhu H."/>
        </authorList>
    </citation>
    <scope>NUCLEOTIDE SEQUENCE [LARGE SCALE GENOMIC DNA]</scope>
    <source>
        <strain evidence="3">K2R23-3</strain>
    </source>
</reference>
<organism evidence="2 3">
    <name type="scientific">Paenisporosarcina cavernae</name>
    <dbReference type="NCBI Taxonomy" id="2320858"/>
    <lineage>
        <taxon>Bacteria</taxon>
        <taxon>Bacillati</taxon>
        <taxon>Bacillota</taxon>
        <taxon>Bacilli</taxon>
        <taxon>Bacillales</taxon>
        <taxon>Caryophanaceae</taxon>
        <taxon>Paenisporosarcina</taxon>
    </lineage>
</organism>
<evidence type="ECO:0000313" key="2">
    <source>
        <dbReference type="EMBL" id="AYC28579.1"/>
    </source>
</evidence>
<dbReference type="InterPro" id="IPR011528">
    <property type="entry name" value="NERD"/>
</dbReference>
<protein>
    <submittedName>
        <fullName evidence="2">NERD domain-containing protein</fullName>
    </submittedName>
</protein>
<proteinExistence type="predicted"/>
<dbReference type="Proteomes" id="UP000265725">
    <property type="component" value="Chromosome"/>
</dbReference>
<sequence length="319" mass="36905">MILKYLSEKSTEISALESALERLNPHHSSYAYLEQTLYRKKSGIAGELQLQKLLNTKTLLYDNFILFDLHLFSSGLFQIDCLLVTRSFVLVLEMKNIAGSIVIHPTSHNLERTRSDGQVNYMRNPFYQLRETMDLLEDFFLMNGINLPVKGVLVFRDANSALNVKENSLPSVTLPDLHGFLRRTKSNENLLTPEAFINVIDSLLTKHFCYIPKPISERFDIPKKDFTIGVKCPNCLKFGMKRLHGTWMCVDCKNFHRTAHISALLDYQFLFSKTISRIEMEKFLQCGTSTARTIVKNEKIHYEVQKNKKIYQLNSPYHL</sequence>
<dbReference type="AlphaFoldDB" id="A0A385YPE2"/>
<dbReference type="EMBL" id="CP032418">
    <property type="protein sequence ID" value="AYC28579.1"/>
    <property type="molecule type" value="Genomic_DNA"/>
</dbReference>
<accession>A0A385YPE2</accession>
<dbReference type="KEGG" id="paek:D3873_01340"/>
<dbReference type="PROSITE" id="PS50965">
    <property type="entry name" value="NERD"/>
    <property type="match status" value="1"/>
</dbReference>
<name>A0A385YPE2_9BACL</name>
<evidence type="ECO:0000259" key="1">
    <source>
        <dbReference type="PROSITE" id="PS50965"/>
    </source>
</evidence>
<gene>
    <name evidence="2" type="ORF">D3873_01340</name>
</gene>
<dbReference type="RefSeq" id="WP_119882324.1">
    <property type="nucleotide sequence ID" value="NZ_CP032418.1"/>
</dbReference>
<dbReference type="OrthoDB" id="2734037at2"/>
<dbReference type="Pfam" id="PF08378">
    <property type="entry name" value="NERD"/>
    <property type="match status" value="1"/>
</dbReference>